<dbReference type="SUPFAM" id="SSF52540">
    <property type="entry name" value="P-loop containing nucleoside triphosphate hydrolases"/>
    <property type="match status" value="1"/>
</dbReference>
<comment type="caution">
    <text evidence="7">The sequence shown here is derived from an EMBL/GenBank/DDBJ whole genome shotgun (WGS) entry which is preliminary data.</text>
</comment>
<dbReference type="InterPro" id="IPR003593">
    <property type="entry name" value="AAA+_ATPase"/>
</dbReference>
<keyword evidence="2" id="KW-0813">Transport</keyword>
<evidence type="ECO:0000313" key="7">
    <source>
        <dbReference type="EMBL" id="EJF38508.1"/>
    </source>
</evidence>
<dbReference type="Proteomes" id="UP000002941">
    <property type="component" value="Unassembled WGS sequence"/>
</dbReference>
<evidence type="ECO:0000256" key="3">
    <source>
        <dbReference type="ARBA" id="ARBA00022741"/>
    </source>
</evidence>
<dbReference type="AlphaFoldDB" id="J1GZW4"/>
<dbReference type="InterPro" id="IPR027417">
    <property type="entry name" value="P-loop_NTPase"/>
</dbReference>
<evidence type="ECO:0000259" key="6">
    <source>
        <dbReference type="PROSITE" id="PS50893"/>
    </source>
</evidence>
<evidence type="ECO:0000256" key="5">
    <source>
        <dbReference type="SAM" id="MobiDB-lite"/>
    </source>
</evidence>
<sequence>MGRMSIEVTGVTRFFGPTRAVWQMNMAVPTGTVTGLVGSNGAGKTTLLLMLAALLAPDAGSIRIAGLDPAAQPREVHQAVGWMPDSFGTWDSLTCTEILLTFAAAQGLDKATGKQRAIDMLSAVHLEEMAHTPARVLSRGQKQRLGLARALVHQPKALLLDEPAAGMDPRSRADLRVLLRDLAASGVTVLVSSHILSELEQMVDGVIFMAHGQAIAPASASSAQPRPDGGDGAGDAEHTEDTDDAESTESTDGADDPAAPKPDSSPTPGSNMVRPQPLQRQWQMRALDAQRLSDWSAEASVRATTTADGTVRLAVPDDAAAARVLREALDAGVEVVSFAPTGGALEEIYLSMEGDRR</sequence>
<keyword evidence="3" id="KW-0547">Nucleotide-binding</keyword>
<gene>
    <name evidence="7" type="ORF">HMPREF1318_2547</name>
</gene>
<dbReference type="CDD" id="cd03230">
    <property type="entry name" value="ABC_DR_subfamily_A"/>
    <property type="match status" value="1"/>
</dbReference>
<keyword evidence="8" id="KW-1185">Reference proteome</keyword>
<feature type="domain" description="ABC transporter" evidence="6">
    <location>
        <begin position="6"/>
        <end position="236"/>
    </location>
</feature>
<evidence type="ECO:0000256" key="4">
    <source>
        <dbReference type="ARBA" id="ARBA00022840"/>
    </source>
</evidence>
<comment type="similarity">
    <text evidence="1">Belongs to the ABC transporter superfamily.</text>
</comment>
<dbReference type="PANTHER" id="PTHR43335">
    <property type="entry name" value="ABC TRANSPORTER, ATP-BINDING PROTEIN"/>
    <property type="match status" value="1"/>
</dbReference>
<feature type="compositionally biased region" description="Acidic residues" evidence="5">
    <location>
        <begin position="238"/>
        <end position="255"/>
    </location>
</feature>
<evidence type="ECO:0000256" key="2">
    <source>
        <dbReference type="ARBA" id="ARBA00022448"/>
    </source>
</evidence>
<dbReference type="eggNOG" id="COG1131">
    <property type="taxonomic scope" value="Bacteria"/>
</dbReference>
<dbReference type="PANTHER" id="PTHR43335:SF3">
    <property type="entry name" value="ABC TRANSPORTER"/>
    <property type="match status" value="1"/>
</dbReference>
<organism evidence="7 8">
    <name type="scientific">Actinomyces massiliensis F0489</name>
    <dbReference type="NCBI Taxonomy" id="1125718"/>
    <lineage>
        <taxon>Bacteria</taxon>
        <taxon>Bacillati</taxon>
        <taxon>Actinomycetota</taxon>
        <taxon>Actinomycetes</taxon>
        <taxon>Actinomycetales</taxon>
        <taxon>Actinomycetaceae</taxon>
        <taxon>Actinomyces</taxon>
    </lineage>
</organism>
<dbReference type="GO" id="GO:0016887">
    <property type="term" value="F:ATP hydrolysis activity"/>
    <property type="evidence" value="ECO:0007669"/>
    <property type="project" value="InterPro"/>
</dbReference>
<dbReference type="Pfam" id="PF00005">
    <property type="entry name" value="ABC_tran"/>
    <property type="match status" value="1"/>
</dbReference>
<dbReference type="GO" id="GO:0005524">
    <property type="term" value="F:ATP binding"/>
    <property type="evidence" value="ECO:0007669"/>
    <property type="project" value="UniProtKB-KW"/>
</dbReference>
<dbReference type="PATRIC" id="fig|1125718.3.peg.2441"/>
<protein>
    <submittedName>
        <fullName evidence="7">ABC transporter, ATP-binding protein</fullName>
    </submittedName>
</protein>
<keyword evidence="4 7" id="KW-0067">ATP-binding</keyword>
<reference evidence="7 8" key="1">
    <citation type="submission" date="2012-05" db="EMBL/GenBank/DDBJ databases">
        <authorList>
            <person name="Harkins D.M."/>
            <person name="Madupu R."/>
            <person name="Durkin A.S."/>
            <person name="Torralba M."/>
            <person name="Methe B."/>
            <person name="Sutton G.G."/>
            <person name="Nelson K.E."/>
        </authorList>
    </citation>
    <scope>NUCLEOTIDE SEQUENCE [LARGE SCALE GENOMIC DNA]</scope>
    <source>
        <strain evidence="7 8">F0489</strain>
    </source>
</reference>
<name>J1GZW4_9ACTO</name>
<accession>J1GZW4</accession>
<dbReference type="Gene3D" id="3.40.50.300">
    <property type="entry name" value="P-loop containing nucleotide triphosphate hydrolases"/>
    <property type="match status" value="1"/>
</dbReference>
<dbReference type="SMART" id="SM00382">
    <property type="entry name" value="AAA"/>
    <property type="match status" value="1"/>
</dbReference>
<proteinExistence type="inferred from homology"/>
<evidence type="ECO:0000256" key="1">
    <source>
        <dbReference type="ARBA" id="ARBA00005417"/>
    </source>
</evidence>
<dbReference type="EMBL" id="AKFT01000189">
    <property type="protein sequence ID" value="EJF38508.1"/>
    <property type="molecule type" value="Genomic_DNA"/>
</dbReference>
<feature type="region of interest" description="Disordered" evidence="5">
    <location>
        <begin position="218"/>
        <end position="274"/>
    </location>
</feature>
<dbReference type="PROSITE" id="PS50893">
    <property type="entry name" value="ABC_TRANSPORTER_2"/>
    <property type="match status" value="1"/>
</dbReference>
<dbReference type="InterPro" id="IPR003439">
    <property type="entry name" value="ABC_transporter-like_ATP-bd"/>
</dbReference>
<evidence type="ECO:0000313" key="8">
    <source>
        <dbReference type="Proteomes" id="UP000002941"/>
    </source>
</evidence>